<dbReference type="InterPro" id="IPR046373">
    <property type="entry name" value="Acyl-CoA_Oxase/DH_mid-dom_sf"/>
</dbReference>
<evidence type="ECO:0000256" key="5">
    <source>
        <dbReference type="ARBA" id="ARBA00022630"/>
    </source>
</evidence>
<keyword evidence="5 11" id="KW-0285">Flavoprotein</keyword>
<comment type="pathway">
    <text evidence="2">Siderophore biosynthesis; mycobactin biosynthesis.</text>
</comment>
<dbReference type="GO" id="GO:0003995">
    <property type="term" value="F:acyl-CoA dehydrogenase activity"/>
    <property type="evidence" value="ECO:0007669"/>
    <property type="project" value="InterPro"/>
</dbReference>
<evidence type="ECO:0000313" key="16">
    <source>
        <dbReference type="Proteomes" id="UP000427906"/>
    </source>
</evidence>
<reference evidence="15 16" key="1">
    <citation type="submission" date="2019-11" db="EMBL/GenBank/DDBJ databases">
        <title>Comparative genomics of hydrocarbon-degrading Desulfosarcina strains.</title>
        <authorList>
            <person name="Watanabe M."/>
            <person name="Kojima H."/>
            <person name="Fukui M."/>
        </authorList>
    </citation>
    <scope>NUCLEOTIDE SEQUENCE [LARGE SCALE GENOMIC DNA]</scope>
    <source>
        <strain evidence="15 16">PL12</strain>
    </source>
</reference>
<comment type="function">
    <text evidence="8">Catalyzes the dehydrogenation at the alpha-beta position of ACP-bound acyl chains. This results in the introduction of a double bond in the lipidic chain, which is further transferred to the epsilon-amino group of lysine residue in the mycobactin core by MbtK.</text>
</comment>
<dbReference type="RefSeq" id="WP_155317795.1">
    <property type="nucleotide sequence ID" value="NZ_AP021874.1"/>
</dbReference>
<feature type="domain" description="Acyl-CoA dehydrogenase/oxidase C-terminal" evidence="12">
    <location>
        <begin position="230"/>
        <end position="378"/>
    </location>
</feature>
<dbReference type="Pfam" id="PF02771">
    <property type="entry name" value="Acyl-CoA_dh_N"/>
    <property type="match status" value="1"/>
</dbReference>
<evidence type="ECO:0000256" key="4">
    <source>
        <dbReference type="ARBA" id="ARBA00011881"/>
    </source>
</evidence>
<sequence length="394" mass="44128">MEILDYSEGHKAFRHRLKEYIGSHIRPRVDQWEAQHIVPKGDWKRMGQNGFLCTAVNKSYGGMEGDFLYSLICAEEMAKTHQSGFMTLLHSDIVVPYIESYGSEAQKRKYLPDCVTGEAITAIAMTEPDAGSDLASMRTTAVRDGDDFVINGSKIFISNGVNCDLVVLAAKDPAAENPHKSISLFIVEDGTPGFKKGTQLEKMGMHSQDTAELFFSNCRIPTENLLGEKGDGFVMLMKKLQQERLVCSIWALSRAEHVLQWTIDYCQRESIAGAPLFRNQSVQFDLAEMATQVKMSRCFVEKLVADHMEERNAVMETSMAKYQTSEMINEVTGRCMDIVGRDALDERCPLAREWRDVRVMTIFAGTNEIMKGIIAKGLSQHDFNIALSAGHGKK</sequence>
<dbReference type="InterPro" id="IPR006091">
    <property type="entry name" value="Acyl-CoA_Oxase/DH_mid-dom"/>
</dbReference>
<keyword evidence="6 11" id="KW-0274">FAD</keyword>
<evidence type="ECO:0000256" key="8">
    <source>
        <dbReference type="ARBA" id="ARBA00037085"/>
    </source>
</evidence>
<dbReference type="InterPro" id="IPR009075">
    <property type="entry name" value="AcylCo_DH/oxidase_C"/>
</dbReference>
<feature type="domain" description="Acyl-CoA oxidase/dehydrogenase middle" evidence="13">
    <location>
        <begin position="122"/>
        <end position="218"/>
    </location>
</feature>
<keyword evidence="16" id="KW-1185">Reference proteome</keyword>
<gene>
    <name evidence="15" type="ORF">DSCA_37200</name>
</gene>
<dbReference type="PROSITE" id="PS00072">
    <property type="entry name" value="ACYL_COA_DH_1"/>
    <property type="match status" value="1"/>
</dbReference>
<dbReference type="GO" id="GO:0050660">
    <property type="term" value="F:flavin adenine dinucleotide binding"/>
    <property type="evidence" value="ECO:0007669"/>
    <property type="project" value="InterPro"/>
</dbReference>
<comment type="similarity">
    <text evidence="3 11">Belongs to the acyl-CoA dehydrogenase family.</text>
</comment>
<keyword evidence="7 11" id="KW-0560">Oxidoreductase</keyword>
<dbReference type="Gene3D" id="2.40.110.10">
    <property type="entry name" value="Butyryl-CoA Dehydrogenase, subunit A, domain 2"/>
    <property type="match status" value="1"/>
</dbReference>
<dbReference type="FunFam" id="2.40.110.10:FF:000002">
    <property type="entry name" value="Acyl-CoA dehydrogenase fadE12"/>
    <property type="match status" value="1"/>
</dbReference>
<comment type="cofactor">
    <cofactor evidence="1 11">
        <name>FAD</name>
        <dbReference type="ChEBI" id="CHEBI:57692"/>
    </cofactor>
</comment>
<dbReference type="Proteomes" id="UP000427906">
    <property type="component" value="Chromosome"/>
</dbReference>
<protein>
    <recommendedName>
        <fullName evidence="9">Acyl-[acyl-carrier-protein] dehydrogenase MbtN</fullName>
    </recommendedName>
    <alternativeName>
        <fullName evidence="10">Mycobactin synthase protein N</fullName>
    </alternativeName>
</protein>
<evidence type="ECO:0000256" key="10">
    <source>
        <dbReference type="ARBA" id="ARBA00042660"/>
    </source>
</evidence>
<dbReference type="PANTHER" id="PTHR48083:SF20">
    <property type="entry name" value="LONG-CHAIN SPECIFIC ACYL-COA DEHYDROGENASE, MITOCHONDRIAL"/>
    <property type="match status" value="1"/>
</dbReference>
<dbReference type="SUPFAM" id="SSF56645">
    <property type="entry name" value="Acyl-CoA dehydrogenase NM domain-like"/>
    <property type="match status" value="1"/>
</dbReference>
<name>A0A5K7YNE6_9BACT</name>
<evidence type="ECO:0000313" key="15">
    <source>
        <dbReference type="EMBL" id="BBO69790.1"/>
    </source>
</evidence>
<dbReference type="InterPro" id="IPR036250">
    <property type="entry name" value="AcylCo_DH-like_C"/>
</dbReference>
<dbReference type="Pfam" id="PF00441">
    <property type="entry name" value="Acyl-CoA_dh_1"/>
    <property type="match status" value="1"/>
</dbReference>
<evidence type="ECO:0000259" key="12">
    <source>
        <dbReference type="Pfam" id="PF00441"/>
    </source>
</evidence>
<evidence type="ECO:0000256" key="6">
    <source>
        <dbReference type="ARBA" id="ARBA00022827"/>
    </source>
</evidence>
<dbReference type="InterPro" id="IPR006089">
    <property type="entry name" value="Acyl-CoA_DH_CS"/>
</dbReference>
<dbReference type="PANTHER" id="PTHR48083">
    <property type="entry name" value="MEDIUM-CHAIN SPECIFIC ACYL-COA DEHYDROGENASE, MITOCHONDRIAL-RELATED"/>
    <property type="match status" value="1"/>
</dbReference>
<dbReference type="Pfam" id="PF02770">
    <property type="entry name" value="Acyl-CoA_dh_M"/>
    <property type="match status" value="1"/>
</dbReference>
<dbReference type="Gene3D" id="1.20.140.10">
    <property type="entry name" value="Butyryl-CoA Dehydrogenase, subunit A, domain 3"/>
    <property type="match status" value="1"/>
</dbReference>
<evidence type="ECO:0000256" key="2">
    <source>
        <dbReference type="ARBA" id="ARBA00005102"/>
    </source>
</evidence>
<dbReference type="EMBL" id="AP021874">
    <property type="protein sequence ID" value="BBO69790.1"/>
    <property type="molecule type" value="Genomic_DNA"/>
</dbReference>
<dbReference type="InterPro" id="IPR013786">
    <property type="entry name" value="AcylCoA_DH/ox_N"/>
</dbReference>
<evidence type="ECO:0000259" key="13">
    <source>
        <dbReference type="Pfam" id="PF02770"/>
    </source>
</evidence>
<feature type="domain" description="Acyl-CoA dehydrogenase/oxidase N-terminal" evidence="14">
    <location>
        <begin position="7"/>
        <end position="118"/>
    </location>
</feature>
<dbReference type="InterPro" id="IPR009100">
    <property type="entry name" value="AcylCoA_DH/oxidase_NM_dom_sf"/>
</dbReference>
<dbReference type="KEGG" id="dalk:DSCA_37200"/>
<dbReference type="SUPFAM" id="SSF47203">
    <property type="entry name" value="Acyl-CoA dehydrogenase C-terminal domain-like"/>
    <property type="match status" value="1"/>
</dbReference>
<dbReference type="Gene3D" id="1.10.540.10">
    <property type="entry name" value="Acyl-CoA dehydrogenase/oxidase, N-terminal domain"/>
    <property type="match status" value="1"/>
</dbReference>
<evidence type="ECO:0000256" key="9">
    <source>
        <dbReference type="ARBA" id="ARBA00040394"/>
    </source>
</evidence>
<dbReference type="AlphaFoldDB" id="A0A5K7YNE6"/>
<dbReference type="GO" id="GO:0005737">
    <property type="term" value="C:cytoplasm"/>
    <property type="evidence" value="ECO:0007669"/>
    <property type="project" value="TreeGrafter"/>
</dbReference>
<evidence type="ECO:0000256" key="3">
    <source>
        <dbReference type="ARBA" id="ARBA00009347"/>
    </source>
</evidence>
<dbReference type="GO" id="GO:0033539">
    <property type="term" value="P:fatty acid beta-oxidation using acyl-CoA dehydrogenase"/>
    <property type="evidence" value="ECO:0007669"/>
    <property type="project" value="TreeGrafter"/>
</dbReference>
<proteinExistence type="inferred from homology"/>
<dbReference type="InterPro" id="IPR037069">
    <property type="entry name" value="AcylCoA_DH/ox_N_sf"/>
</dbReference>
<evidence type="ECO:0000256" key="1">
    <source>
        <dbReference type="ARBA" id="ARBA00001974"/>
    </source>
</evidence>
<organism evidence="15 16">
    <name type="scientific">Desulfosarcina alkanivorans</name>
    <dbReference type="NCBI Taxonomy" id="571177"/>
    <lineage>
        <taxon>Bacteria</taxon>
        <taxon>Pseudomonadati</taxon>
        <taxon>Thermodesulfobacteriota</taxon>
        <taxon>Desulfobacteria</taxon>
        <taxon>Desulfobacterales</taxon>
        <taxon>Desulfosarcinaceae</taxon>
        <taxon>Desulfosarcina</taxon>
    </lineage>
</organism>
<dbReference type="InterPro" id="IPR050741">
    <property type="entry name" value="Acyl-CoA_dehydrogenase"/>
</dbReference>
<comment type="subunit">
    <text evidence="4">Homotetramer.</text>
</comment>
<dbReference type="OrthoDB" id="9765339at2"/>
<evidence type="ECO:0000259" key="14">
    <source>
        <dbReference type="Pfam" id="PF02771"/>
    </source>
</evidence>
<accession>A0A5K7YNE6</accession>
<evidence type="ECO:0000256" key="11">
    <source>
        <dbReference type="RuleBase" id="RU362125"/>
    </source>
</evidence>
<evidence type="ECO:0000256" key="7">
    <source>
        <dbReference type="ARBA" id="ARBA00023002"/>
    </source>
</evidence>